<dbReference type="HOGENOM" id="CLU_007742_4_1_1"/>
<dbReference type="Gene3D" id="2.120.10.30">
    <property type="entry name" value="TolB, C-terminal domain"/>
    <property type="match status" value="1"/>
</dbReference>
<evidence type="ECO:0000313" key="1">
    <source>
        <dbReference type="EMBL" id="EKC42369.1"/>
    </source>
</evidence>
<proteinExistence type="predicted"/>
<organism evidence="1">
    <name type="scientific">Magallana gigas</name>
    <name type="common">Pacific oyster</name>
    <name type="synonym">Crassostrea gigas</name>
    <dbReference type="NCBI Taxonomy" id="29159"/>
    <lineage>
        <taxon>Eukaryota</taxon>
        <taxon>Metazoa</taxon>
        <taxon>Spiralia</taxon>
        <taxon>Lophotrochozoa</taxon>
        <taxon>Mollusca</taxon>
        <taxon>Bivalvia</taxon>
        <taxon>Autobranchia</taxon>
        <taxon>Pteriomorphia</taxon>
        <taxon>Ostreida</taxon>
        <taxon>Ostreoidea</taxon>
        <taxon>Ostreidae</taxon>
        <taxon>Magallana</taxon>
    </lineage>
</organism>
<sequence length="153" mass="17192">MQIIQYDHQGESLYTSGMLSKYIEENRNGDICLADCDAGAVVVTDKAGKLRFRYVGTISSQKSDQFCPVGIATDSMAQILVSDSLKVHIVDNNGQFLRFLDIVCSNPMRLALDEGDNLFIADTHGNVKMVVYMRRDIIADIWRMAQTYLPFQT</sequence>
<dbReference type="EMBL" id="JH818432">
    <property type="protein sequence ID" value="EKC42369.1"/>
    <property type="molecule type" value="Genomic_DNA"/>
</dbReference>
<reference evidence="1" key="1">
    <citation type="journal article" date="2012" name="Nature">
        <title>The oyster genome reveals stress adaptation and complexity of shell formation.</title>
        <authorList>
            <person name="Zhang G."/>
            <person name="Fang X."/>
            <person name="Guo X."/>
            <person name="Li L."/>
            <person name="Luo R."/>
            <person name="Xu F."/>
            <person name="Yang P."/>
            <person name="Zhang L."/>
            <person name="Wang X."/>
            <person name="Qi H."/>
            <person name="Xiong Z."/>
            <person name="Que H."/>
            <person name="Xie Y."/>
            <person name="Holland P.W."/>
            <person name="Paps J."/>
            <person name="Zhu Y."/>
            <person name="Wu F."/>
            <person name="Chen Y."/>
            <person name="Wang J."/>
            <person name="Peng C."/>
            <person name="Meng J."/>
            <person name="Yang L."/>
            <person name="Liu J."/>
            <person name="Wen B."/>
            <person name="Zhang N."/>
            <person name="Huang Z."/>
            <person name="Zhu Q."/>
            <person name="Feng Y."/>
            <person name="Mount A."/>
            <person name="Hedgecock D."/>
            <person name="Xu Z."/>
            <person name="Liu Y."/>
            <person name="Domazet-Loso T."/>
            <person name="Du Y."/>
            <person name="Sun X."/>
            <person name="Zhang S."/>
            <person name="Liu B."/>
            <person name="Cheng P."/>
            <person name="Jiang X."/>
            <person name="Li J."/>
            <person name="Fan D."/>
            <person name="Wang W."/>
            <person name="Fu W."/>
            <person name="Wang T."/>
            <person name="Wang B."/>
            <person name="Zhang J."/>
            <person name="Peng Z."/>
            <person name="Li Y."/>
            <person name="Li N."/>
            <person name="Wang J."/>
            <person name="Chen M."/>
            <person name="He Y."/>
            <person name="Tan F."/>
            <person name="Song X."/>
            <person name="Zheng Q."/>
            <person name="Huang R."/>
            <person name="Yang H."/>
            <person name="Du X."/>
            <person name="Chen L."/>
            <person name="Yang M."/>
            <person name="Gaffney P.M."/>
            <person name="Wang S."/>
            <person name="Luo L."/>
            <person name="She Z."/>
            <person name="Ming Y."/>
            <person name="Huang W."/>
            <person name="Zhang S."/>
            <person name="Huang B."/>
            <person name="Zhang Y."/>
            <person name="Qu T."/>
            <person name="Ni P."/>
            <person name="Miao G."/>
            <person name="Wang J."/>
            <person name="Wang Q."/>
            <person name="Steinberg C.E."/>
            <person name="Wang H."/>
            <person name="Li N."/>
            <person name="Qian L."/>
            <person name="Zhang G."/>
            <person name="Li Y."/>
            <person name="Yang H."/>
            <person name="Liu X."/>
            <person name="Wang J."/>
            <person name="Yin Y."/>
            <person name="Wang J."/>
        </authorList>
    </citation>
    <scope>NUCLEOTIDE SEQUENCE [LARGE SCALE GENOMIC DNA]</scope>
    <source>
        <strain evidence="1">05x7-T-G4-1.051#20</strain>
    </source>
</reference>
<accession>K1RF64</accession>
<dbReference type="InterPro" id="IPR011042">
    <property type="entry name" value="6-blade_b-propeller_TolB-like"/>
</dbReference>
<dbReference type="InParanoid" id="K1RF64"/>
<protein>
    <submittedName>
        <fullName evidence="1">Uncharacterized protein</fullName>
    </submittedName>
</protein>
<name>K1RF64_MAGGI</name>
<dbReference type="SUPFAM" id="SSF101898">
    <property type="entry name" value="NHL repeat"/>
    <property type="match status" value="1"/>
</dbReference>
<dbReference type="AlphaFoldDB" id="K1RF64"/>
<gene>
    <name evidence="1" type="ORF">CGI_10018280</name>
</gene>